<protein>
    <submittedName>
        <fullName evidence="1">Uncharacterized protein</fullName>
    </submittedName>
</protein>
<comment type="caution">
    <text evidence="1">The sequence shown here is derived from an EMBL/GenBank/DDBJ whole genome shotgun (WGS) entry which is preliminary data.</text>
</comment>
<evidence type="ECO:0000313" key="2">
    <source>
        <dbReference type="Proteomes" id="UP001239111"/>
    </source>
</evidence>
<proteinExistence type="predicted"/>
<gene>
    <name evidence="1" type="ORF">QAD02_007366</name>
</gene>
<dbReference type="EMBL" id="CM056744">
    <property type="protein sequence ID" value="KAJ8665704.1"/>
    <property type="molecule type" value="Genomic_DNA"/>
</dbReference>
<sequence>MDVESSLGSCMNWYNISNHPSLARNLEGMHSAAIQDVFSTMDLDGALDIELPTNENGTISSMRIYDLNRPSALDLLRMSHLDDLEKVLVERVVKEHGNVFHPPGDDPP</sequence>
<keyword evidence="2" id="KW-1185">Reference proteome</keyword>
<evidence type="ECO:0000313" key="1">
    <source>
        <dbReference type="EMBL" id="KAJ8665704.1"/>
    </source>
</evidence>
<accession>A0ACC2N5V1</accession>
<reference evidence="1" key="1">
    <citation type="submission" date="2023-04" db="EMBL/GenBank/DDBJ databases">
        <title>A chromosome-level genome assembly of the parasitoid wasp Eretmocerus hayati.</title>
        <authorList>
            <person name="Zhong Y."/>
            <person name="Liu S."/>
            <person name="Liu Y."/>
        </authorList>
    </citation>
    <scope>NUCLEOTIDE SEQUENCE</scope>
    <source>
        <strain evidence="1">ZJU_SS_LIU_2023</strain>
    </source>
</reference>
<name>A0ACC2N5V1_9HYME</name>
<organism evidence="1 2">
    <name type="scientific">Eretmocerus hayati</name>
    <dbReference type="NCBI Taxonomy" id="131215"/>
    <lineage>
        <taxon>Eukaryota</taxon>
        <taxon>Metazoa</taxon>
        <taxon>Ecdysozoa</taxon>
        <taxon>Arthropoda</taxon>
        <taxon>Hexapoda</taxon>
        <taxon>Insecta</taxon>
        <taxon>Pterygota</taxon>
        <taxon>Neoptera</taxon>
        <taxon>Endopterygota</taxon>
        <taxon>Hymenoptera</taxon>
        <taxon>Apocrita</taxon>
        <taxon>Proctotrupomorpha</taxon>
        <taxon>Chalcidoidea</taxon>
        <taxon>Aphelinidae</taxon>
        <taxon>Aphelininae</taxon>
        <taxon>Eretmocerus</taxon>
    </lineage>
</organism>
<dbReference type="Proteomes" id="UP001239111">
    <property type="component" value="Chromosome 4"/>
</dbReference>